<accession>A0A9Q1UVU8</accession>
<evidence type="ECO:0008006" key="4">
    <source>
        <dbReference type="Google" id="ProtNLM"/>
    </source>
</evidence>
<name>A0A9Q1UVU8_CLOBO</name>
<proteinExistence type="predicted"/>
<evidence type="ECO:0000313" key="2">
    <source>
        <dbReference type="EMBL" id="KOA82583.1"/>
    </source>
</evidence>
<gene>
    <name evidence="2" type="ORF">ADU74_13340</name>
</gene>
<dbReference type="Proteomes" id="UP000037540">
    <property type="component" value="Unassembled WGS sequence"/>
</dbReference>
<evidence type="ECO:0000256" key="1">
    <source>
        <dbReference type="SAM" id="MobiDB-lite"/>
    </source>
</evidence>
<dbReference type="PROSITE" id="PS51257">
    <property type="entry name" value="PROKAR_LIPOPROTEIN"/>
    <property type="match status" value="1"/>
</dbReference>
<reference evidence="2 3" key="1">
    <citation type="submission" date="2015-07" db="EMBL/GenBank/DDBJ databases">
        <title>Draft genome sequences of 17 French Clostridium botulinum group III.</title>
        <authorList>
            <person name="Woudstra C."/>
            <person name="Le Marechal C."/>
            <person name="Souillard R."/>
            <person name="Bayon-Auboyer M.-H."/>
            <person name="Dessouter D."/>
            <person name="Fach P."/>
        </authorList>
    </citation>
    <scope>NUCLEOTIDE SEQUENCE [LARGE SCALE GENOMIC DNA]</scope>
    <source>
        <strain evidence="2 3">12LNRI-CD</strain>
    </source>
</reference>
<dbReference type="EMBL" id="LGVR01000101">
    <property type="protein sequence ID" value="KOA82583.1"/>
    <property type="molecule type" value="Genomic_DNA"/>
</dbReference>
<feature type="region of interest" description="Disordered" evidence="1">
    <location>
        <begin position="229"/>
        <end position="248"/>
    </location>
</feature>
<protein>
    <recommendedName>
        <fullName evidence="4">Lipoprotein</fullName>
    </recommendedName>
</protein>
<organism evidence="2 3">
    <name type="scientific">Clostridium botulinum</name>
    <dbReference type="NCBI Taxonomy" id="1491"/>
    <lineage>
        <taxon>Bacteria</taxon>
        <taxon>Bacillati</taxon>
        <taxon>Bacillota</taxon>
        <taxon>Clostridia</taxon>
        <taxon>Eubacteriales</taxon>
        <taxon>Clostridiaceae</taxon>
        <taxon>Clostridium</taxon>
    </lineage>
</organism>
<sequence length="364" mass="41346">MINKVKKYTSYVVIILTIFMLVGCSNKQYENVKEKDVFDMKIATNVVEKYFHYLEVDKYKDAGDMLIGKAKTDTKDIKPSDLKLRGHRISGITESGGEGNFKIDVMKSNISKSETQILEYRITVTKSGMEYKISDVNSVLMKEVFQSFDQLRLRKENQVDNVLVTNMDGIIGYTYTKGDNGKLVSEIVPKKHFGMCALNYSGDTLAITTTDKNCFLGLLILDDTVQTQGDPTDQGKGGEQGGAGQSTKMIKEKPIGKQLISCDILKDTTIENMLFSQDDKLLVIQYKKGNDRCIKVFDKENGDQIPTIFEEEYPLGKVDVVFKDFQKDKMRYNVVTKGKENKNNQYVGEWELDLKNYKISKVKM</sequence>
<comment type="caution">
    <text evidence="2">The sequence shown here is derived from an EMBL/GenBank/DDBJ whole genome shotgun (WGS) entry which is preliminary data.</text>
</comment>
<dbReference type="AlphaFoldDB" id="A0A9Q1UVU8"/>
<dbReference type="OrthoDB" id="1950593at2"/>
<evidence type="ECO:0000313" key="3">
    <source>
        <dbReference type="Proteomes" id="UP000037540"/>
    </source>
</evidence>
<feature type="compositionally biased region" description="Gly residues" evidence="1">
    <location>
        <begin position="235"/>
        <end position="244"/>
    </location>
</feature>